<evidence type="ECO:0000256" key="5">
    <source>
        <dbReference type="ARBA" id="ARBA00023002"/>
    </source>
</evidence>
<dbReference type="CDD" id="cd08298">
    <property type="entry name" value="CAD2"/>
    <property type="match status" value="1"/>
</dbReference>
<dbReference type="Gene3D" id="3.90.180.10">
    <property type="entry name" value="Medium-chain alcohol dehydrogenases, catalytic domain"/>
    <property type="match status" value="1"/>
</dbReference>
<dbReference type="InterPro" id="IPR011032">
    <property type="entry name" value="GroES-like_sf"/>
</dbReference>
<dbReference type="PANTHER" id="PTHR42940">
    <property type="entry name" value="ALCOHOL DEHYDROGENASE 1-RELATED"/>
    <property type="match status" value="1"/>
</dbReference>
<evidence type="ECO:0000256" key="4">
    <source>
        <dbReference type="ARBA" id="ARBA00022833"/>
    </source>
</evidence>
<reference evidence="9" key="1">
    <citation type="journal article" date="2019" name="Int. J. Syst. Evol. Microbiol.">
        <title>The Global Catalogue of Microorganisms (GCM) 10K type strain sequencing project: providing services to taxonomists for standard genome sequencing and annotation.</title>
        <authorList>
            <consortium name="The Broad Institute Genomics Platform"/>
            <consortium name="The Broad Institute Genome Sequencing Center for Infectious Disease"/>
            <person name="Wu L."/>
            <person name="Ma J."/>
        </authorList>
    </citation>
    <scope>NUCLEOTIDE SEQUENCE [LARGE SCALE GENOMIC DNA]</scope>
    <source>
        <strain evidence="9">NBRC 110107</strain>
    </source>
</reference>
<dbReference type="InterPro" id="IPR014187">
    <property type="entry name" value="ADH_Zn_typ-2"/>
</dbReference>
<gene>
    <name evidence="8" type="ORF">GCM10007859_11250</name>
</gene>
<keyword evidence="5" id="KW-0560">Oxidoreductase</keyword>
<feature type="region of interest" description="Disordered" evidence="6">
    <location>
        <begin position="1"/>
        <end position="23"/>
    </location>
</feature>
<keyword evidence="9" id="KW-1185">Reference proteome</keyword>
<dbReference type="RefSeq" id="WP_284221967.1">
    <property type="nucleotide sequence ID" value="NZ_BSOY01000018.1"/>
</dbReference>
<protein>
    <submittedName>
        <fullName evidence="8">Alcohol dehydrogenase</fullName>
    </submittedName>
</protein>
<dbReference type="Pfam" id="PF08240">
    <property type="entry name" value="ADH_N"/>
    <property type="match status" value="1"/>
</dbReference>
<dbReference type="SUPFAM" id="SSF50129">
    <property type="entry name" value="GroES-like"/>
    <property type="match status" value="1"/>
</dbReference>
<dbReference type="InterPro" id="IPR002328">
    <property type="entry name" value="ADH_Zn_CS"/>
</dbReference>
<comment type="cofactor">
    <cofactor evidence="1">
        <name>Zn(2+)</name>
        <dbReference type="ChEBI" id="CHEBI:29105"/>
    </cofactor>
</comment>
<dbReference type="InterPro" id="IPR036291">
    <property type="entry name" value="NAD(P)-bd_dom_sf"/>
</dbReference>
<accession>A0ABQ6BI58</accession>
<dbReference type="InterPro" id="IPR013154">
    <property type="entry name" value="ADH-like_N"/>
</dbReference>
<sequence>MLTMTLREAGGPLVPERRPDPVPGPGQVRLNITACGVCRTDLHVVDGDLPPRRPTITPGHEIVGVVDAIGPGVVGRRIGERLGAAWLAWTCGDCRYCREGRENLCDRARFHGWTCDGGYADRIVADARYCFALPATLSDAECAPLLCAGLIGFRAWRMACAGRTVETLGLYGFGAAAHLLAQLAIWRGQQVHAFVRPGDEAAAALARELGCVWAGVSGQAPPVPLDAAIIFAPVGALVPEALAAVRKGGAVICAGIHMSDIPAMPYERLWGERTLASVANLTRQDGLDYFPMAEQAGVRPHVTLYPLERANEALDDLRKGRFAGAAVLVNAGPP</sequence>
<evidence type="ECO:0000256" key="3">
    <source>
        <dbReference type="ARBA" id="ARBA00022723"/>
    </source>
</evidence>
<dbReference type="Proteomes" id="UP001156921">
    <property type="component" value="Unassembled WGS sequence"/>
</dbReference>
<feature type="domain" description="Alcohol dehydrogenase-like N-terminal" evidence="7">
    <location>
        <begin position="24"/>
        <end position="134"/>
    </location>
</feature>
<dbReference type="PROSITE" id="PS00059">
    <property type="entry name" value="ADH_ZINC"/>
    <property type="match status" value="1"/>
</dbReference>
<keyword evidence="3" id="KW-0479">Metal-binding</keyword>
<comment type="caution">
    <text evidence="8">The sequence shown here is derived from an EMBL/GenBank/DDBJ whole genome shotgun (WGS) entry which is preliminary data.</text>
</comment>
<evidence type="ECO:0000256" key="1">
    <source>
        <dbReference type="ARBA" id="ARBA00001947"/>
    </source>
</evidence>
<dbReference type="Gene3D" id="3.40.50.720">
    <property type="entry name" value="NAD(P)-binding Rossmann-like Domain"/>
    <property type="match status" value="1"/>
</dbReference>
<comment type="similarity">
    <text evidence="2">Belongs to the zinc-containing alcohol dehydrogenase family.</text>
</comment>
<evidence type="ECO:0000256" key="6">
    <source>
        <dbReference type="SAM" id="MobiDB-lite"/>
    </source>
</evidence>
<evidence type="ECO:0000313" key="8">
    <source>
        <dbReference type="EMBL" id="GLS01114.1"/>
    </source>
</evidence>
<dbReference type="NCBIfam" id="TIGR02822">
    <property type="entry name" value="adh_fam_2"/>
    <property type="match status" value="1"/>
</dbReference>
<name>A0ABQ6BI58_9CAUL</name>
<evidence type="ECO:0000259" key="7">
    <source>
        <dbReference type="Pfam" id="PF08240"/>
    </source>
</evidence>
<keyword evidence="4" id="KW-0862">Zinc</keyword>
<dbReference type="SUPFAM" id="SSF51735">
    <property type="entry name" value="NAD(P)-binding Rossmann-fold domains"/>
    <property type="match status" value="1"/>
</dbReference>
<organism evidence="8 9">
    <name type="scientific">Brevundimonas denitrificans</name>
    <dbReference type="NCBI Taxonomy" id="1443434"/>
    <lineage>
        <taxon>Bacteria</taxon>
        <taxon>Pseudomonadati</taxon>
        <taxon>Pseudomonadota</taxon>
        <taxon>Alphaproteobacteria</taxon>
        <taxon>Caulobacterales</taxon>
        <taxon>Caulobacteraceae</taxon>
        <taxon>Brevundimonas</taxon>
    </lineage>
</organism>
<proteinExistence type="inferred from homology"/>
<evidence type="ECO:0000256" key="2">
    <source>
        <dbReference type="ARBA" id="ARBA00008072"/>
    </source>
</evidence>
<dbReference type="EMBL" id="BSOY01000018">
    <property type="protein sequence ID" value="GLS01114.1"/>
    <property type="molecule type" value="Genomic_DNA"/>
</dbReference>
<dbReference type="PANTHER" id="PTHR42940:SF8">
    <property type="entry name" value="VACUOLAR PROTEIN SORTING-ASSOCIATED PROTEIN 11"/>
    <property type="match status" value="1"/>
</dbReference>
<evidence type="ECO:0000313" key="9">
    <source>
        <dbReference type="Proteomes" id="UP001156921"/>
    </source>
</evidence>